<proteinExistence type="predicted"/>
<organism evidence="5 6">
    <name type="scientific">Natronosporangium hydrolyticum</name>
    <dbReference type="NCBI Taxonomy" id="2811111"/>
    <lineage>
        <taxon>Bacteria</taxon>
        <taxon>Bacillati</taxon>
        <taxon>Actinomycetota</taxon>
        <taxon>Actinomycetes</taxon>
        <taxon>Micromonosporales</taxon>
        <taxon>Micromonosporaceae</taxon>
        <taxon>Natronosporangium</taxon>
    </lineage>
</organism>
<evidence type="ECO:0000259" key="4">
    <source>
        <dbReference type="PROSITE" id="PS50932"/>
    </source>
</evidence>
<dbReference type="InterPro" id="IPR028082">
    <property type="entry name" value="Peripla_BP_I"/>
</dbReference>
<dbReference type="EMBL" id="CP070499">
    <property type="protein sequence ID" value="QSB15784.1"/>
    <property type="molecule type" value="Genomic_DNA"/>
</dbReference>
<dbReference type="Gene3D" id="3.40.50.2300">
    <property type="match status" value="2"/>
</dbReference>
<evidence type="ECO:0000256" key="2">
    <source>
        <dbReference type="ARBA" id="ARBA00023125"/>
    </source>
</evidence>
<accession>A0A895YDA3</accession>
<evidence type="ECO:0000256" key="3">
    <source>
        <dbReference type="ARBA" id="ARBA00023163"/>
    </source>
</evidence>
<dbReference type="InterPro" id="IPR046335">
    <property type="entry name" value="LacI/GalR-like_sensor"/>
</dbReference>
<keyword evidence="3" id="KW-0804">Transcription</keyword>
<dbReference type="GO" id="GO:0003700">
    <property type="term" value="F:DNA-binding transcription factor activity"/>
    <property type="evidence" value="ECO:0007669"/>
    <property type="project" value="TreeGrafter"/>
</dbReference>
<protein>
    <submittedName>
        <fullName evidence="5">LacI family DNA-binding transcriptional regulator</fullName>
    </submittedName>
</protein>
<dbReference type="Pfam" id="PF13377">
    <property type="entry name" value="Peripla_BP_3"/>
    <property type="match status" value="1"/>
</dbReference>
<keyword evidence="6" id="KW-1185">Reference proteome</keyword>
<dbReference type="GO" id="GO:0000976">
    <property type="term" value="F:transcription cis-regulatory region binding"/>
    <property type="evidence" value="ECO:0007669"/>
    <property type="project" value="TreeGrafter"/>
</dbReference>
<keyword evidence="1" id="KW-0805">Transcription regulation</keyword>
<sequence length="338" mass="35817">MATLVEVARRAGVSPATASRILSGSSKPVSEELRRRVLAAAETLQYVPNAHAQQLARSQPTAVGVIVHDVSDPYFAEITRGLQRVATDAGRLVFICNSYRDPRREREYVGLLHGHRTAAIVLAGSGHHDRRAAAAIAAALRRYARDGGRVAVVGRHLHHPGDEVLPDNEAGGRLAGAELYRLGHHRIGVIAGPRDLTTTSDRLAGLRAAARAHNRSLPARRIAYADFDRESGAAAAAALLDAEPGLTALAVLNDTMAIGALAVARERALRVPGQLSVVGFDDMPIARDLVPALTTVRLPLAEIGAEAMRLALATSGEPRSVAIEPELVRRASTATAPE</sequence>
<dbReference type="PROSITE" id="PS50932">
    <property type="entry name" value="HTH_LACI_2"/>
    <property type="match status" value="1"/>
</dbReference>
<dbReference type="RefSeq" id="WP_239677972.1">
    <property type="nucleotide sequence ID" value="NZ_CP070499.1"/>
</dbReference>
<dbReference type="AlphaFoldDB" id="A0A895YDA3"/>
<dbReference type="InterPro" id="IPR010982">
    <property type="entry name" value="Lambda_DNA-bd_dom_sf"/>
</dbReference>
<dbReference type="Gene3D" id="1.10.260.40">
    <property type="entry name" value="lambda repressor-like DNA-binding domains"/>
    <property type="match status" value="1"/>
</dbReference>
<gene>
    <name evidence="5" type="ORF">JQS43_05455</name>
</gene>
<dbReference type="PANTHER" id="PTHR30146">
    <property type="entry name" value="LACI-RELATED TRANSCRIPTIONAL REPRESSOR"/>
    <property type="match status" value="1"/>
</dbReference>
<evidence type="ECO:0000313" key="6">
    <source>
        <dbReference type="Proteomes" id="UP000662857"/>
    </source>
</evidence>
<feature type="domain" description="HTH lacI-type" evidence="4">
    <location>
        <begin position="2"/>
        <end position="57"/>
    </location>
</feature>
<dbReference type="SMART" id="SM00354">
    <property type="entry name" value="HTH_LACI"/>
    <property type="match status" value="1"/>
</dbReference>
<dbReference type="CDD" id="cd06267">
    <property type="entry name" value="PBP1_LacI_sugar_binding-like"/>
    <property type="match status" value="1"/>
</dbReference>
<dbReference type="PROSITE" id="PS00356">
    <property type="entry name" value="HTH_LACI_1"/>
    <property type="match status" value="1"/>
</dbReference>
<dbReference type="Pfam" id="PF00356">
    <property type="entry name" value="LacI"/>
    <property type="match status" value="1"/>
</dbReference>
<reference evidence="5" key="1">
    <citation type="submission" date="2021-02" db="EMBL/GenBank/DDBJ databases">
        <title>Natrosporangium hydrolyticum gen. nov., sp. nov, a haloalkaliphilic actinobacterium from a soda solonchak soil.</title>
        <authorList>
            <person name="Sorokin D.Y."/>
            <person name="Khijniak T.V."/>
            <person name="Zakharycheva A.P."/>
            <person name="Boueva O.V."/>
            <person name="Ariskina E.V."/>
            <person name="Hahnke R.L."/>
            <person name="Bunk B."/>
            <person name="Sproer C."/>
            <person name="Schumann P."/>
            <person name="Evtushenko L.I."/>
            <person name="Kublanov I.V."/>
        </authorList>
    </citation>
    <scope>NUCLEOTIDE SEQUENCE</scope>
    <source>
        <strain evidence="5">DSM 106523</strain>
    </source>
</reference>
<dbReference type="SUPFAM" id="SSF47413">
    <property type="entry name" value="lambda repressor-like DNA-binding domains"/>
    <property type="match status" value="1"/>
</dbReference>
<name>A0A895YDA3_9ACTN</name>
<evidence type="ECO:0000256" key="1">
    <source>
        <dbReference type="ARBA" id="ARBA00023015"/>
    </source>
</evidence>
<evidence type="ECO:0000313" key="5">
    <source>
        <dbReference type="EMBL" id="QSB15784.1"/>
    </source>
</evidence>
<keyword evidence="2 5" id="KW-0238">DNA-binding</keyword>
<dbReference type="PANTHER" id="PTHR30146:SF153">
    <property type="entry name" value="LACTOSE OPERON REPRESSOR"/>
    <property type="match status" value="1"/>
</dbReference>
<dbReference type="SUPFAM" id="SSF53822">
    <property type="entry name" value="Periplasmic binding protein-like I"/>
    <property type="match status" value="1"/>
</dbReference>
<dbReference type="KEGG" id="nhy:JQS43_05455"/>
<dbReference type="Proteomes" id="UP000662857">
    <property type="component" value="Chromosome"/>
</dbReference>
<dbReference type="InterPro" id="IPR000843">
    <property type="entry name" value="HTH_LacI"/>
</dbReference>
<dbReference type="CDD" id="cd01392">
    <property type="entry name" value="HTH_LacI"/>
    <property type="match status" value="1"/>
</dbReference>